<accession>A0AA39ST40</accession>
<keyword evidence="1" id="KW-0175">Coiled coil</keyword>
<keyword evidence="5" id="KW-1185">Reference proteome</keyword>
<evidence type="ECO:0000259" key="3">
    <source>
        <dbReference type="Pfam" id="PF13968"/>
    </source>
</evidence>
<proteinExistence type="predicted"/>
<evidence type="ECO:0000313" key="5">
    <source>
        <dbReference type="Proteomes" id="UP001168877"/>
    </source>
</evidence>
<keyword evidence="2" id="KW-1133">Transmembrane helix</keyword>
<feature type="transmembrane region" description="Helical" evidence="2">
    <location>
        <begin position="391"/>
        <end position="414"/>
    </location>
</feature>
<gene>
    <name evidence="4" type="ORF">LWI29_026639</name>
</gene>
<feature type="transmembrane region" description="Helical" evidence="2">
    <location>
        <begin position="426"/>
        <end position="456"/>
    </location>
</feature>
<dbReference type="Proteomes" id="UP001168877">
    <property type="component" value="Unassembled WGS sequence"/>
</dbReference>
<dbReference type="AlphaFoldDB" id="A0AA39ST40"/>
<evidence type="ECO:0000313" key="4">
    <source>
        <dbReference type="EMBL" id="KAK0597574.1"/>
    </source>
</evidence>
<organism evidence="4 5">
    <name type="scientific">Acer saccharum</name>
    <name type="common">Sugar maple</name>
    <dbReference type="NCBI Taxonomy" id="4024"/>
    <lineage>
        <taxon>Eukaryota</taxon>
        <taxon>Viridiplantae</taxon>
        <taxon>Streptophyta</taxon>
        <taxon>Embryophyta</taxon>
        <taxon>Tracheophyta</taxon>
        <taxon>Spermatophyta</taxon>
        <taxon>Magnoliopsida</taxon>
        <taxon>eudicotyledons</taxon>
        <taxon>Gunneridae</taxon>
        <taxon>Pentapetalae</taxon>
        <taxon>rosids</taxon>
        <taxon>malvids</taxon>
        <taxon>Sapindales</taxon>
        <taxon>Sapindaceae</taxon>
        <taxon>Hippocastanoideae</taxon>
        <taxon>Acereae</taxon>
        <taxon>Acer</taxon>
    </lineage>
</organism>
<sequence length="669" mass="76610">MVNEEVRVQVPLPLASKNIVDPNVIVHNNDQQINDEPLHNEIVTTEPTVEEPREIALRRSQREKRSAISNDYMVYLQESDYDIGMDNDPVSYQQAIEIDSGSCENFVSRKLVEHLKLRAEKHPKPYAIGWIQKGPKASVTEVCKVPVSIGQYYRDEVTCDVVEMDAGHVLLGRPWQFDVDITYRGRDNVCVFNWNGRKIAMVPKRCSNGSSTKTTVKEQSLVSLVTSITDLEAEIKEAQEVHVVVVRALVIEDKEEQKIVVSEKVQSLLAEFSLIKYGERTWVLRKASIETIRESSIANFDDTQSDNGINFSVPSQTNFGYDECTLIDAYRLVRSYFRALFLNVKLPSRVGSASIPSTAVEDIFKIIEKELGFMYDNLYTKAPLLYTRWGLGLRVITFFLTSSSLVLFPVVVIHDKHKFSNTDVTITYILLAGAIILELYSAVLILSSDLFLVWLIERRKYSTKKALKCFLKEKRWSTNMSQFSLLSFIIKEKPLPCLNFLKHLSLDKSLTKQWYAVDMKIPNNLKKLICLYLQEKSKGRNGPTDDSVPMDPVGLNFTEELEKSILAWHVTTDIRHELDGEEIKQLGHDFELHCGWICQISRYMFYLLVRHPDMISEGSMNQIKLQSILLACNLQKMSETMDQFEKQFVTGPAPTPLESERILWKLDLP</sequence>
<feature type="coiled-coil region" evidence="1">
    <location>
        <begin position="221"/>
        <end position="271"/>
    </location>
</feature>
<reference evidence="4" key="2">
    <citation type="submission" date="2023-06" db="EMBL/GenBank/DDBJ databases">
        <authorList>
            <person name="Swenson N.G."/>
            <person name="Wegrzyn J.L."/>
            <person name="Mcevoy S.L."/>
        </authorList>
    </citation>
    <scope>NUCLEOTIDE SEQUENCE</scope>
    <source>
        <strain evidence="4">NS2018</strain>
        <tissue evidence="4">Leaf</tissue>
    </source>
</reference>
<keyword evidence="2" id="KW-0472">Membrane</keyword>
<feature type="domain" description="DUF4220" evidence="3">
    <location>
        <begin position="265"/>
        <end position="488"/>
    </location>
</feature>
<dbReference type="InterPro" id="IPR025315">
    <property type="entry name" value="DUF4220"/>
</dbReference>
<reference evidence="4" key="1">
    <citation type="journal article" date="2022" name="Plant J.">
        <title>Strategies of tolerance reflected in two North American maple genomes.</title>
        <authorList>
            <person name="McEvoy S.L."/>
            <person name="Sezen U.U."/>
            <person name="Trouern-Trend A."/>
            <person name="McMahon S.M."/>
            <person name="Schaberg P.G."/>
            <person name="Yang J."/>
            <person name="Wegrzyn J.L."/>
            <person name="Swenson N.G."/>
        </authorList>
    </citation>
    <scope>NUCLEOTIDE SEQUENCE</scope>
    <source>
        <strain evidence="4">NS2018</strain>
    </source>
</reference>
<protein>
    <recommendedName>
        <fullName evidence="3">DUF4220 domain-containing protein</fullName>
    </recommendedName>
</protein>
<dbReference type="Pfam" id="PF13968">
    <property type="entry name" value="DUF4220"/>
    <property type="match status" value="1"/>
</dbReference>
<comment type="caution">
    <text evidence="4">The sequence shown here is derived from an EMBL/GenBank/DDBJ whole genome shotgun (WGS) entry which is preliminary data.</text>
</comment>
<dbReference type="EMBL" id="JAUESC010000004">
    <property type="protein sequence ID" value="KAK0597574.1"/>
    <property type="molecule type" value="Genomic_DNA"/>
</dbReference>
<dbReference type="CDD" id="cd00303">
    <property type="entry name" value="retropepsin_like"/>
    <property type="match status" value="1"/>
</dbReference>
<name>A0AA39ST40_ACESA</name>
<evidence type="ECO:0000256" key="2">
    <source>
        <dbReference type="SAM" id="Phobius"/>
    </source>
</evidence>
<dbReference type="InterPro" id="IPR021109">
    <property type="entry name" value="Peptidase_aspartic_dom_sf"/>
</dbReference>
<keyword evidence="2" id="KW-0812">Transmembrane</keyword>
<dbReference type="PANTHER" id="PTHR31325">
    <property type="entry name" value="OS01G0798800 PROTEIN-RELATED"/>
    <property type="match status" value="1"/>
</dbReference>
<dbReference type="Gene3D" id="2.40.70.10">
    <property type="entry name" value="Acid Proteases"/>
    <property type="match status" value="1"/>
</dbReference>
<evidence type="ECO:0000256" key="1">
    <source>
        <dbReference type="SAM" id="Coils"/>
    </source>
</evidence>